<keyword evidence="3" id="KW-0862">Zinc</keyword>
<protein>
    <recommendedName>
        <fullName evidence="5">RING-type domain-containing protein</fullName>
    </recommendedName>
</protein>
<dbReference type="EMBL" id="FN653030">
    <property type="protein sequence ID" value="CBY19094.1"/>
    <property type="molecule type" value="Genomic_DNA"/>
</dbReference>
<dbReference type="PANTHER" id="PTHR14991:SF0">
    <property type="entry name" value="RING FINGER PROTEIN 32"/>
    <property type="match status" value="1"/>
</dbReference>
<evidence type="ECO:0000256" key="2">
    <source>
        <dbReference type="ARBA" id="ARBA00022771"/>
    </source>
</evidence>
<gene>
    <name evidence="6" type="ORF">GSOID_T00004517001</name>
</gene>
<dbReference type="InParanoid" id="E4X9G5"/>
<dbReference type="InterPro" id="IPR001841">
    <property type="entry name" value="Znf_RING"/>
</dbReference>
<evidence type="ECO:0000313" key="6">
    <source>
        <dbReference type="EMBL" id="CBY19094.1"/>
    </source>
</evidence>
<dbReference type="Gene3D" id="3.30.40.10">
    <property type="entry name" value="Zinc/RING finger domain, C3HC4 (zinc finger)"/>
    <property type="match status" value="1"/>
</dbReference>
<dbReference type="SMART" id="SM00184">
    <property type="entry name" value="RING"/>
    <property type="match status" value="1"/>
</dbReference>
<evidence type="ECO:0000256" key="3">
    <source>
        <dbReference type="ARBA" id="ARBA00022833"/>
    </source>
</evidence>
<evidence type="ECO:0000259" key="5">
    <source>
        <dbReference type="PROSITE" id="PS50089"/>
    </source>
</evidence>
<proteinExistence type="predicted"/>
<keyword evidence="1" id="KW-0479">Metal-binding</keyword>
<reference evidence="6" key="1">
    <citation type="journal article" date="2010" name="Science">
        <title>Plasticity of animal genome architecture unmasked by rapid evolution of a pelagic tunicate.</title>
        <authorList>
            <person name="Denoeud F."/>
            <person name="Henriet S."/>
            <person name="Mungpakdee S."/>
            <person name="Aury J.M."/>
            <person name="Da Silva C."/>
            <person name="Brinkmann H."/>
            <person name="Mikhaleva J."/>
            <person name="Olsen L.C."/>
            <person name="Jubin C."/>
            <person name="Canestro C."/>
            <person name="Bouquet J.M."/>
            <person name="Danks G."/>
            <person name="Poulain J."/>
            <person name="Campsteijn C."/>
            <person name="Adamski M."/>
            <person name="Cross I."/>
            <person name="Yadetie F."/>
            <person name="Muffato M."/>
            <person name="Louis A."/>
            <person name="Butcher S."/>
            <person name="Tsagkogeorga G."/>
            <person name="Konrad A."/>
            <person name="Singh S."/>
            <person name="Jensen M.F."/>
            <person name="Cong E.H."/>
            <person name="Eikeseth-Otteraa H."/>
            <person name="Noel B."/>
            <person name="Anthouard V."/>
            <person name="Porcel B.M."/>
            <person name="Kachouri-Lafond R."/>
            <person name="Nishino A."/>
            <person name="Ugolini M."/>
            <person name="Chourrout P."/>
            <person name="Nishida H."/>
            <person name="Aasland R."/>
            <person name="Huzurbazar S."/>
            <person name="Westhof E."/>
            <person name="Delsuc F."/>
            <person name="Lehrach H."/>
            <person name="Reinhardt R."/>
            <person name="Weissenbach J."/>
            <person name="Roy S.W."/>
            <person name="Artiguenave F."/>
            <person name="Postlethwait J.H."/>
            <person name="Manak J.R."/>
            <person name="Thompson E.M."/>
            <person name="Jaillon O."/>
            <person name="Du Pasquier L."/>
            <person name="Boudinot P."/>
            <person name="Liberles D.A."/>
            <person name="Volff J.N."/>
            <person name="Philippe H."/>
            <person name="Lenhard B."/>
            <person name="Roest Crollius H."/>
            <person name="Wincker P."/>
            <person name="Chourrout D."/>
        </authorList>
    </citation>
    <scope>NUCLEOTIDE SEQUENCE [LARGE SCALE GENOMIC DNA]</scope>
</reference>
<dbReference type="AlphaFoldDB" id="E4X9G5"/>
<evidence type="ECO:0000256" key="1">
    <source>
        <dbReference type="ARBA" id="ARBA00022723"/>
    </source>
</evidence>
<dbReference type="Pfam" id="PF13639">
    <property type="entry name" value="zf-RING_2"/>
    <property type="match status" value="1"/>
</dbReference>
<dbReference type="InterPro" id="IPR013083">
    <property type="entry name" value="Znf_RING/FYVE/PHD"/>
</dbReference>
<sequence length="282" mass="31805">MNRALRTAGHQQDILLELGIEIGTRPTLAQRAGLIKSKPKKWLESDWRSLEDSLLQKKTFRDACSICLNRHGKYTIVMTTCSHVFHQSCLKATMQPKTVSKCPLCRSPYNVKVTKRGLRASRNFAASQIQAFVRSFLTRRRLVKTLSKRPSVKALRSEYESVVLRNWSKEAICSTSTMIVNTDKLLEASEDALAASRRIFSQIKLAPEKESDEFQPAVERCIQDQSCSVCLCPFKGNTVALRGDEKVHSAITHSFLLMLLIKAVNPFQILDPPRLTETLIGN</sequence>
<keyword evidence="7" id="KW-1185">Reference proteome</keyword>
<name>E4X9G5_OIKDI</name>
<evidence type="ECO:0000313" key="7">
    <source>
        <dbReference type="Proteomes" id="UP000001307"/>
    </source>
</evidence>
<dbReference type="Proteomes" id="UP000001307">
    <property type="component" value="Unassembled WGS sequence"/>
</dbReference>
<dbReference type="PROSITE" id="PS50096">
    <property type="entry name" value="IQ"/>
    <property type="match status" value="1"/>
</dbReference>
<dbReference type="SUPFAM" id="SSF57850">
    <property type="entry name" value="RING/U-box"/>
    <property type="match status" value="1"/>
</dbReference>
<dbReference type="OrthoDB" id="8062037at2759"/>
<keyword evidence="2 4" id="KW-0863">Zinc-finger</keyword>
<feature type="domain" description="RING-type" evidence="5">
    <location>
        <begin position="64"/>
        <end position="106"/>
    </location>
</feature>
<accession>E4X9G5</accession>
<evidence type="ECO:0000256" key="4">
    <source>
        <dbReference type="PROSITE-ProRule" id="PRU00175"/>
    </source>
</evidence>
<dbReference type="InterPro" id="IPR042862">
    <property type="entry name" value="RNF32"/>
</dbReference>
<dbReference type="PROSITE" id="PS50089">
    <property type="entry name" value="ZF_RING_2"/>
    <property type="match status" value="1"/>
</dbReference>
<dbReference type="PANTHER" id="PTHR14991">
    <property type="entry name" value="RING FINGER PROTEIN 32"/>
    <property type="match status" value="1"/>
</dbReference>
<dbReference type="GO" id="GO:0008270">
    <property type="term" value="F:zinc ion binding"/>
    <property type="evidence" value="ECO:0007669"/>
    <property type="project" value="UniProtKB-KW"/>
</dbReference>
<organism evidence="6">
    <name type="scientific">Oikopleura dioica</name>
    <name type="common">Tunicate</name>
    <dbReference type="NCBI Taxonomy" id="34765"/>
    <lineage>
        <taxon>Eukaryota</taxon>
        <taxon>Metazoa</taxon>
        <taxon>Chordata</taxon>
        <taxon>Tunicata</taxon>
        <taxon>Appendicularia</taxon>
        <taxon>Copelata</taxon>
        <taxon>Oikopleuridae</taxon>
        <taxon>Oikopleura</taxon>
    </lineage>
</organism>